<comment type="subcellular location">
    <subcellularLocation>
        <location evidence="1">Cell membrane</location>
        <topology evidence="1">Multi-pass membrane protein</topology>
    </subcellularLocation>
</comment>
<feature type="transmembrane region" description="Helical" evidence="7">
    <location>
        <begin position="413"/>
        <end position="433"/>
    </location>
</feature>
<dbReference type="EMBL" id="JAGFBM010000007">
    <property type="protein sequence ID" value="MBO3085531.1"/>
    <property type="molecule type" value="Genomic_DNA"/>
</dbReference>
<dbReference type="Proteomes" id="UP000678317">
    <property type="component" value="Unassembled WGS sequence"/>
</dbReference>
<keyword evidence="4 7" id="KW-0812">Transmembrane</keyword>
<feature type="transmembrane region" description="Helical" evidence="7">
    <location>
        <begin position="624"/>
        <end position="646"/>
    </location>
</feature>
<feature type="transmembrane region" description="Helical" evidence="7">
    <location>
        <begin position="672"/>
        <end position="694"/>
    </location>
</feature>
<accession>A0ABS3SIF6</accession>
<evidence type="ECO:0000256" key="2">
    <source>
        <dbReference type="ARBA" id="ARBA00010157"/>
    </source>
</evidence>
<comment type="similarity">
    <text evidence="2">Belongs to the resistance-nodulation-cell division (RND) (TC 2.A.6) family. MmpL subfamily.</text>
</comment>
<keyword evidence="10" id="KW-1185">Reference proteome</keyword>
<evidence type="ECO:0000256" key="5">
    <source>
        <dbReference type="ARBA" id="ARBA00022989"/>
    </source>
</evidence>
<name>A0ABS3SIF6_9CELL</name>
<feature type="transmembrane region" description="Helical" evidence="7">
    <location>
        <begin position="586"/>
        <end position="604"/>
    </location>
</feature>
<dbReference type="InterPro" id="IPR050545">
    <property type="entry name" value="Mycobact_MmpL"/>
</dbReference>
<evidence type="ECO:0000256" key="7">
    <source>
        <dbReference type="SAM" id="Phobius"/>
    </source>
</evidence>
<evidence type="ECO:0000313" key="10">
    <source>
        <dbReference type="Proteomes" id="UP000678317"/>
    </source>
</evidence>
<feature type="transmembrane region" description="Helical" evidence="7">
    <location>
        <begin position="557"/>
        <end position="574"/>
    </location>
</feature>
<dbReference type="InterPro" id="IPR000731">
    <property type="entry name" value="SSD"/>
</dbReference>
<feature type="domain" description="SSD" evidence="8">
    <location>
        <begin position="237"/>
        <end position="367"/>
    </location>
</feature>
<evidence type="ECO:0000256" key="4">
    <source>
        <dbReference type="ARBA" id="ARBA00022692"/>
    </source>
</evidence>
<feature type="transmembrane region" description="Helical" evidence="7">
    <location>
        <begin position="230"/>
        <end position="248"/>
    </location>
</feature>
<keyword evidence="5 7" id="KW-1133">Transmembrane helix</keyword>
<evidence type="ECO:0000256" key="3">
    <source>
        <dbReference type="ARBA" id="ARBA00022475"/>
    </source>
</evidence>
<sequence>MARVFARVGRAVAHHPRLTIVAWLVFAVLGYGLAVLGVHGENLFDRLSTGAPGVPGSQSDEGFRILEESDDAGVSLTLVLDGVDPADPEVATELAAVRQDVAAVDGVVTVIDPLALPGGATNPAAAPLLADNGDGLLVVVELSPDLSDTEQQAALDAVQDRLEQVPADLRGTAPGATGIVGGTTLIIDAITDQVQTDLRTGETIALPVALLIMVLVFGGFLAASMPMVGAVASIAGGLAALLGFSYVMDLDSSVVNIVTVLGLGLSIDWGLLMVSRFREELHHLVDDDGGSRSRRRRGDGAVLAAIERTMSTAGRTVTFSALIVAISIAGLLAFEPPILRAFGAASVAVILVAVATALTLVPALLVLAGRRLIRPSVLARVPGLRGILSRTADVQTEEGLFSRLAARVQRRPWTVLLASLAVLGVLSLPLAHLELRNSTTELLPSGSTQREFVETLASDYPAASSPAITVVAQTSLDDATGWAATLGDLDGVASVDAPSPVDAYVVIGVRPDTDDPGDAVARDVVQQLRDLDAPFPTWVTGQAASQIDFTAAVVERAPWAIGIVAVACLVLLFLMTGSVVVPIKALLTNVVSLAASLGVLVWVFQDGHLSGLLNFTPTGGIETYVVALVIAFGFGLAMDYEVFLLARIKELVDQGVPNDDAVRLGLQRSGRIITSAALIVIVVFAGFVAGELLVIKEVGFSLAVAVLIDATLVRMLLVPATMTLLGRANWWAPPFLRRAHDRAAITH</sequence>
<keyword evidence="6 7" id="KW-0472">Membrane</keyword>
<organism evidence="9 10">
    <name type="scientific">Cellulomonas fengjieae</name>
    <dbReference type="NCBI Taxonomy" id="2819978"/>
    <lineage>
        <taxon>Bacteria</taxon>
        <taxon>Bacillati</taxon>
        <taxon>Actinomycetota</taxon>
        <taxon>Actinomycetes</taxon>
        <taxon>Micrococcales</taxon>
        <taxon>Cellulomonadaceae</taxon>
        <taxon>Cellulomonas</taxon>
    </lineage>
</organism>
<feature type="transmembrane region" description="Helical" evidence="7">
    <location>
        <begin position="204"/>
        <end position="223"/>
    </location>
</feature>
<evidence type="ECO:0000256" key="6">
    <source>
        <dbReference type="ARBA" id="ARBA00023136"/>
    </source>
</evidence>
<dbReference type="SUPFAM" id="SSF82866">
    <property type="entry name" value="Multidrug efflux transporter AcrB transmembrane domain"/>
    <property type="match status" value="2"/>
</dbReference>
<feature type="transmembrane region" description="Helical" evidence="7">
    <location>
        <begin position="316"/>
        <end position="334"/>
    </location>
</feature>
<reference evidence="9 10" key="1">
    <citation type="submission" date="2021-03" db="EMBL/GenBank/DDBJ databases">
        <title>novel species in genus Cellulomonas.</title>
        <authorList>
            <person name="Zhang G."/>
        </authorList>
    </citation>
    <scope>NUCLEOTIDE SEQUENCE [LARGE SCALE GENOMIC DNA]</scope>
    <source>
        <strain evidence="10">zg-ZUI188</strain>
    </source>
</reference>
<keyword evidence="3" id="KW-1003">Cell membrane</keyword>
<evidence type="ECO:0000313" key="9">
    <source>
        <dbReference type="EMBL" id="MBO3085531.1"/>
    </source>
</evidence>
<dbReference type="InterPro" id="IPR004869">
    <property type="entry name" value="MMPL_dom"/>
</dbReference>
<feature type="transmembrane region" description="Helical" evidence="7">
    <location>
        <begin position="254"/>
        <end position="274"/>
    </location>
</feature>
<dbReference type="Gene3D" id="1.20.1640.10">
    <property type="entry name" value="Multidrug efflux transporter AcrB transmembrane domain"/>
    <property type="match status" value="2"/>
</dbReference>
<gene>
    <name evidence="9" type="ORF">J4035_12880</name>
</gene>
<evidence type="ECO:0000259" key="8">
    <source>
        <dbReference type="PROSITE" id="PS50156"/>
    </source>
</evidence>
<evidence type="ECO:0000256" key="1">
    <source>
        <dbReference type="ARBA" id="ARBA00004651"/>
    </source>
</evidence>
<dbReference type="PANTHER" id="PTHR33406">
    <property type="entry name" value="MEMBRANE PROTEIN MJ1562-RELATED"/>
    <property type="match status" value="1"/>
</dbReference>
<dbReference type="PANTHER" id="PTHR33406:SF11">
    <property type="entry name" value="MEMBRANE PROTEIN SCO6666-RELATED"/>
    <property type="match status" value="1"/>
</dbReference>
<comment type="caution">
    <text evidence="9">The sequence shown here is derived from an EMBL/GenBank/DDBJ whole genome shotgun (WGS) entry which is preliminary data.</text>
</comment>
<dbReference type="PROSITE" id="PS50156">
    <property type="entry name" value="SSD"/>
    <property type="match status" value="1"/>
</dbReference>
<dbReference type="Pfam" id="PF03176">
    <property type="entry name" value="MMPL"/>
    <property type="match status" value="2"/>
</dbReference>
<protein>
    <submittedName>
        <fullName evidence="9">MMPL family transporter</fullName>
    </submittedName>
</protein>
<feature type="transmembrane region" description="Helical" evidence="7">
    <location>
        <begin position="346"/>
        <end position="368"/>
    </location>
</feature>
<proteinExistence type="inferred from homology"/>
<dbReference type="RefSeq" id="WP_208213356.1">
    <property type="nucleotide sequence ID" value="NZ_JAGFBN010000004.1"/>
</dbReference>